<keyword evidence="2" id="KW-0472">Membrane</keyword>
<comment type="caution">
    <text evidence="3">The sequence shown here is derived from an EMBL/GenBank/DDBJ whole genome shotgun (WGS) entry which is preliminary data.</text>
</comment>
<name>A0A2Z6SP53_9GLOM</name>
<protein>
    <recommendedName>
        <fullName evidence="5">Ion transport domain-containing protein</fullName>
    </recommendedName>
</protein>
<feature type="transmembrane region" description="Helical" evidence="2">
    <location>
        <begin position="1129"/>
        <end position="1151"/>
    </location>
</feature>
<evidence type="ECO:0008006" key="5">
    <source>
        <dbReference type="Google" id="ProtNLM"/>
    </source>
</evidence>
<organism evidence="3 4">
    <name type="scientific">Rhizophagus clarus</name>
    <dbReference type="NCBI Taxonomy" id="94130"/>
    <lineage>
        <taxon>Eukaryota</taxon>
        <taxon>Fungi</taxon>
        <taxon>Fungi incertae sedis</taxon>
        <taxon>Mucoromycota</taxon>
        <taxon>Glomeromycotina</taxon>
        <taxon>Glomeromycetes</taxon>
        <taxon>Glomerales</taxon>
        <taxon>Glomeraceae</taxon>
        <taxon>Rhizophagus</taxon>
    </lineage>
</organism>
<keyword evidence="4" id="KW-1185">Reference proteome</keyword>
<feature type="transmembrane region" description="Helical" evidence="2">
    <location>
        <begin position="1163"/>
        <end position="1182"/>
    </location>
</feature>
<evidence type="ECO:0000313" key="4">
    <source>
        <dbReference type="Proteomes" id="UP000247702"/>
    </source>
</evidence>
<proteinExistence type="predicted"/>
<feature type="transmembrane region" description="Helical" evidence="2">
    <location>
        <begin position="1095"/>
        <end position="1117"/>
    </location>
</feature>
<evidence type="ECO:0000256" key="2">
    <source>
        <dbReference type="SAM" id="Phobius"/>
    </source>
</evidence>
<gene>
    <name evidence="3" type="ORF">RclHR1_00890013</name>
</gene>
<keyword evidence="2" id="KW-1133">Transmembrane helix</keyword>
<keyword evidence="1" id="KW-0175">Coiled coil</keyword>
<evidence type="ECO:0000256" key="1">
    <source>
        <dbReference type="SAM" id="Coils"/>
    </source>
</evidence>
<feature type="transmembrane region" description="Helical" evidence="2">
    <location>
        <begin position="1202"/>
        <end position="1222"/>
    </location>
</feature>
<dbReference type="Proteomes" id="UP000247702">
    <property type="component" value="Unassembled WGS sequence"/>
</dbReference>
<keyword evidence="2" id="KW-0812">Transmembrane</keyword>
<reference evidence="3 4" key="1">
    <citation type="submission" date="2017-11" db="EMBL/GenBank/DDBJ databases">
        <title>The genome of Rhizophagus clarus HR1 reveals common genetic basis of auxotrophy among arbuscular mycorrhizal fungi.</title>
        <authorList>
            <person name="Kobayashi Y."/>
        </authorList>
    </citation>
    <scope>NUCLEOTIDE SEQUENCE [LARGE SCALE GENOMIC DNA]</scope>
    <source>
        <strain evidence="3 4">HR1</strain>
    </source>
</reference>
<evidence type="ECO:0000313" key="3">
    <source>
        <dbReference type="EMBL" id="GBC09477.1"/>
    </source>
</evidence>
<dbReference type="STRING" id="94130.A0A2Z6SP53"/>
<sequence length="1401" mass="166852">MINFFANYFSNTNKNDSKNKNKCKQIYTHKCDTTTKKEDYQIAICQDGKHAVTFDRANLRIRLLDNTDHRPFKKVDIPQQIPDHQNNSNSDEIKETIAYFKIDDHDLSIDRFYSNDFVPPLFNDDSNDPSSVDNDDDYKFRWSLDISNMQEQEGVNTILVAISRIDVDEDMKKTDNREDMKHDYKKGFGIQKYNKSNKPPSNNRRNNELKHEIIEIGKKRKGTAIYRLTLNSENDVVVSYHCNEVSGICNFIEDDSYAFSKSENGVDQFKSLKRFLILNFQGIYNFGFNDNFDFSNLTEKFDYPKSIRREFNNWHSDDCMKRLLSCIYRKYLLVTQYKNDVQSLEVFNLTNMELETTAKRVENKDKFVKQYNYDTFSVSRLQLCFTRGIKYIRLFYMENGLQVASRNFDEIEKIHSLEFVDSDEKLLIIGRGQEEGLKFVIWDLYDTGKVESTTLPRINNLNDCLARTSGNILQVDDEGNVRSVLKRIENELKQKNKKKAEKLKTITHIEKFKGTTLNGDPDGSHTIYFDKNVHSIFKQIVIEREPWVLGDYERNSYCLYQNKQGTRTETLQLIIGRSTVQIWHRVQDDSENKDDLPNKGEPFLEYIWTNRIPVNQERDKTRLRIEKFECGPSDGSHDKLNDFHLKVYWYERKDNEENIRKKGYAKKKEQDIINEEDNEIDEIEQKIIEINEDKEMDEIKKERRRQEIINDSVKIKRREKLIKRKDITEKFHAIRHACKALEHLNKRYKSKFLADNYNRVHKYEEIVTYVKHIIWRFVKHKPKDFMLLDVRYNFMKSLILGDSDHLIKYTLFGDEREQKEFEIRHIPRNTLWPGEKFLRDDDLDLDRFDRKDNRLEDNEEIKPGNNMELAIYHCKGRELKDTIIVAYLLEYYSKNATDCAGWMSAVSTAIPLLFKYNYDDYARKLFNKECFADQNHFSANDPNEIIPIEYQERRNNNIKFRAFRPIVKLKSDKYEWYYRILNLFNLSFKHKIYKYFEDFDNDLGKSPLALRVVPLPGFTISNITKKKVVDYDFKKIFFNILWIILVPRSYKISRNEWNKLSPFSRMILYENNDNIYDNPATEAVINFRWQEARNFFLFLFLRFFIFAICFVLISWAYLNHSIIVNEKFLFALIIIFYYLAFYQLVTELLQFHYRGPKKYFGEIFNSFDIISIALSVTVMTIMLKNFHFSDGFGRVEETDTGLIAGISFSIFFLWIELVDSISPINIKFVLLRNPENIRIKETSYSGLAADTISNTTFNIKLETVFDPKSKEDNPFSFFPTAIEAAYFWIGGNLNQRDEFDFWAVDLITLIATQTKGRQTLLRHRANHIADYEALYHIHFRNHEPEPKHIYYFGQSKTLEDWYNNRKNDQGAIYKGFEEKSTFTKRYFREKSYDKASIWVYD</sequence>
<accession>A0A2Z6SP53</accession>
<feature type="coiled-coil region" evidence="1">
    <location>
        <begin position="666"/>
        <end position="700"/>
    </location>
</feature>
<dbReference type="EMBL" id="BEXD01004303">
    <property type="protein sequence ID" value="GBC09477.1"/>
    <property type="molecule type" value="Genomic_DNA"/>
</dbReference>